<evidence type="ECO:0000256" key="10">
    <source>
        <dbReference type="ARBA" id="ARBA00023295"/>
    </source>
</evidence>
<evidence type="ECO:0000256" key="11">
    <source>
        <dbReference type="ARBA" id="ARBA00023316"/>
    </source>
</evidence>
<keyword evidence="7 17" id="KW-1133">Transmembrane helix</keyword>
<evidence type="ECO:0000256" key="4">
    <source>
        <dbReference type="ARBA" id="ARBA00022692"/>
    </source>
</evidence>
<evidence type="ECO:0000256" key="2">
    <source>
        <dbReference type="ARBA" id="ARBA00005641"/>
    </source>
</evidence>
<evidence type="ECO:0000313" key="20">
    <source>
        <dbReference type="Proteomes" id="UP000757232"/>
    </source>
</evidence>
<keyword evidence="4 17" id="KW-0812">Transmembrane</keyword>
<dbReference type="InterPro" id="IPR050386">
    <property type="entry name" value="Glycosyl_hydrolase_5"/>
</dbReference>
<keyword evidence="6" id="KW-0735">Signal-anchor</keyword>
<keyword evidence="20" id="KW-1185">Reference proteome</keyword>
<feature type="transmembrane region" description="Helical" evidence="17">
    <location>
        <begin position="239"/>
        <end position="263"/>
    </location>
</feature>
<comment type="subcellular location">
    <subcellularLocation>
        <location evidence="1">Cell membrane</location>
        <topology evidence="1">Single-pass type II membrane protein</topology>
    </subcellularLocation>
</comment>
<dbReference type="Pfam" id="PF00150">
    <property type="entry name" value="Cellulase"/>
    <property type="match status" value="1"/>
</dbReference>
<dbReference type="GO" id="GO:0009986">
    <property type="term" value="C:cell surface"/>
    <property type="evidence" value="ECO:0007669"/>
    <property type="project" value="TreeGrafter"/>
</dbReference>
<keyword evidence="8 17" id="KW-0472">Membrane</keyword>
<feature type="region of interest" description="Disordered" evidence="16">
    <location>
        <begin position="72"/>
        <end position="133"/>
    </location>
</feature>
<accession>A0A9Q5NFA4</accession>
<comment type="function">
    <text evidence="13">Glucosidase involved in the degradation of cellulosic biomass. Active on lichenan.</text>
</comment>
<dbReference type="PANTHER" id="PTHR31297">
    <property type="entry name" value="GLUCAN ENDO-1,6-BETA-GLUCOSIDASE B"/>
    <property type="match status" value="1"/>
</dbReference>
<evidence type="ECO:0000256" key="16">
    <source>
        <dbReference type="SAM" id="MobiDB-lite"/>
    </source>
</evidence>
<comment type="caution">
    <text evidence="19">The sequence shown here is derived from an EMBL/GenBank/DDBJ whole genome shotgun (WGS) entry which is preliminary data.</text>
</comment>
<dbReference type="PANTHER" id="PTHR31297:SF34">
    <property type="entry name" value="GLUCAN 1,3-BETA-GLUCOSIDASE 2"/>
    <property type="match status" value="1"/>
</dbReference>
<dbReference type="InterPro" id="IPR001547">
    <property type="entry name" value="Glyco_hydro_5"/>
</dbReference>
<name>A0A9Q5NFA4_SANBA</name>
<feature type="compositionally biased region" description="Low complexity" evidence="16">
    <location>
        <begin position="103"/>
        <end position="114"/>
    </location>
</feature>
<dbReference type="AlphaFoldDB" id="A0A9Q5NFA4"/>
<dbReference type="InterPro" id="IPR017853">
    <property type="entry name" value="GH"/>
</dbReference>
<protein>
    <recommendedName>
        <fullName evidence="14">glucan 1,3-beta-glucosidase</fullName>
        <ecNumber evidence="14">3.2.1.58</ecNumber>
    </recommendedName>
    <alternativeName>
        <fullName evidence="15">Exo-1,3-beta-glucanase D</fullName>
    </alternativeName>
</protein>
<evidence type="ECO:0000256" key="13">
    <source>
        <dbReference type="ARBA" id="ARBA00037126"/>
    </source>
</evidence>
<keyword evidence="11" id="KW-0961">Cell wall biogenesis/degradation</keyword>
<keyword evidence="5 19" id="KW-0378">Hydrolase</keyword>
<dbReference type="GO" id="GO:0009251">
    <property type="term" value="P:glucan catabolic process"/>
    <property type="evidence" value="ECO:0007669"/>
    <property type="project" value="TreeGrafter"/>
</dbReference>
<keyword evidence="9" id="KW-0325">Glycoprotein</keyword>
<evidence type="ECO:0000256" key="5">
    <source>
        <dbReference type="ARBA" id="ARBA00022801"/>
    </source>
</evidence>
<keyword evidence="10" id="KW-0326">Glycosidase</keyword>
<evidence type="ECO:0000256" key="7">
    <source>
        <dbReference type="ARBA" id="ARBA00022989"/>
    </source>
</evidence>
<reference evidence="19" key="1">
    <citation type="submission" date="2016-06" db="EMBL/GenBank/DDBJ databases">
        <title>Draft Genome sequence of the fungus Inonotus baumii.</title>
        <authorList>
            <person name="Zhu H."/>
            <person name="Lin W."/>
        </authorList>
    </citation>
    <scope>NUCLEOTIDE SEQUENCE</scope>
    <source>
        <strain evidence="19">821</strain>
    </source>
</reference>
<dbReference type="Gene3D" id="3.20.20.80">
    <property type="entry name" value="Glycosidases"/>
    <property type="match status" value="1"/>
</dbReference>
<evidence type="ECO:0000256" key="3">
    <source>
        <dbReference type="ARBA" id="ARBA00022475"/>
    </source>
</evidence>
<feature type="region of interest" description="Disordered" evidence="16">
    <location>
        <begin position="194"/>
        <end position="233"/>
    </location>
</feature>
<evidence type="ECO:0000256" key="12">
    <source>
        <dbReference type="ARBA" id="ARBA00036824"/>
    </source>
</evidence>
<sequence>MYHSANSSKDDVDDKVTVVQTLNELSNAVKGDNAEIVKLVLLKSNFLPLRKYVYILSSRHFSAHPQALLSLPSPSYASPSSPATTTTTMSARNSTVDPFADMGSASGSRSGSGSVTPQPLPEGAAPPTPYLTPQESTAFLDQQQPLMPPNPNRFSSFTPSLALADSPRESALLGAEDVDASAAVPLTGAAATAAGAGASSAEIKPGIGGDPEKDILMTTGSNSIAAPDNGGRNRNRTRILWTVGILAFIIVAAAVAVPIGVIFGRKNSTGGGSGSSGSASGGSGSGNKGGIVTGADGSTVTTEDGDTFVYSNKFGGFWYWDPEDPFNNNAQPNSWTPPLNASWNWGVDKIAGTNIGGLFVLEPFIVPALFQKYNTADNMSVIDEWTLSLAMAQDTSSDGGLSQLEDHYNTFITEQDIAQIAGAGLNWIRLPIPFWAIEKWDTSSAPEPFLARTCWNYILRVLRWCRKYGLRVNLDLHTAPGSQNGYNHSGKDGQINFMNGPMGFANAQRMLEYIRIVTEFISQPEYQDLIPMFGVINEPLTGIIGQDNIGHFYLQAHDMVRSITGYGEGSGAFISIHDGFQSLSEWVNFLPGADRVALDTHPYFAFGGEASSTDPIEAWPQKACLSWGLTMNQSQIEFGVSIAGEFSNGINDCGLYLQGVGGQSQYPGGCDSWNDYAQWNDTLKAGLKQFALASMDALQNYFFWTWKVGNASDTGTVQAPLWSYQLGLENGWMPDDPRSATGMCQSLSATGTQFPGTFASAWMTGGPGAGTISASVRESFTAWPPTTISGATGDMNFLPTYTSTVTISTLPTDTFFSERAKTVSVGDGWADASDTASGVTEIAGCSYLSAWGALGNSLPTTTCGGGATAARMARELVITPPPTP</sequence>
<evidence type="ECO:0000259" key="18">
    <source>
        <dbReference type="Pfam" id="PF00150"/>
    </source>
</evidence>
<dbReference type="OrthoDB" id="62120at2759"/>
<feature type="compositionally biased region" description="Low complexity" evidence="16">
    <location>
        <begin position="72"/>
        <end position="91"/>
    </location>
</feature>
<dbReference type="Proteomes" id="UP000757232">
    <property type="component" value="Unassembled WGS sequence"/>
</dbReference>
<dbReference type="GO" id="GO:0004338">
    <property type="term" value="F:glucan exo-1,3-beta-glucosidase activity"/>
    <property type="evidence" value="ECO:0007669"/>
    <property type="project" value="UniProtKB-EC"/>
</dbReference>
<gene>
    <name evidence="19" type="ORF">A7U60_g584</name>
</gene>
<organism evidence="19 20">
    <name type="scientific">Sanghuangporus baumii</name>
    <name type="common">Phellinus baumii</name>
    <dbReference type="NCBI Taxonomy" id="108892"/>
    <lineage>
        <taxon>Eukaryota</taxon>
        <taxon>Fungi</taxon>
        <taxon>Dikarya</taxon>
        <taxon>Basidiomycota</taxon>
        <taxon>Agaricomycotina</taxon>
        <taxon>Agaricomycetes</taxon>
        <taxon>Hymenochaetales</taxon>
        <taxon>Hymenochaetaceae</taxon>
        <taxon>Sanghuangporus</taxon>
    </lineage>
</organism>
<keyword evidence="3" id="KW-1003">Cell membrane</keyword>
<dbReference type="SUPFAM" id="SSF51445">
    <property type="entry name" value="(Trans)glycosidases"/>
    <property type="match status" value="1"/>
</dbReference>
<comment type="catalytic activity">
    <reaction evidence="12">
        <text>Successive hydrolysis of beta-D-glucose units from the non-reducing ends of (1-&gt;3)-beta-D-glucans, releasing alpha-glucose.</text>
        <dbReference type="EC" id="3.2.1.58"/>
    </reaction>
</comment>
<evidence type="ECO:0000256" key="6">
    <source>
        <dbReference type="ARBA" id="ARBA00022968"/>
    </source>
</evidence>
<dbReference type="EMBL" id="LNZH02000035">
    <property type="protein sequence ID" value="OCB92089.1"/>
    <property type="molecule type" value="Genomic_DNA"/>
</dbReference>
<feature type="compositionally biased region" description="Pro residues" evidence="16">
    <location>
        <begin position="118"/>
        <end position="130"/>
    </location>
</feature>
<evidence type="ECO:0000256" key="17">
    <source>
        <dbReference type="SAM" id="Phobius"/>
    </source>
</evidence>
<dbReference type="GO" id="GO:0005886">
    <property type="term" value="C:plasma membrane"/>
    <property type="evidence" value="ECO:0007669"/>
    <property type="project" value="UniProtKB-SubCell"/>
</dbReference>
<evidence type="ECO:0000256" key="1">
    <source>
        <dbReference type="ARBA" id="ARBA00004401"/>
    </source>
</evidence>
<evidence type="ECO:0000256" key="15">
    <source>
        <dbReference type="ARBA" id="ARBA00041260"/>
    </source>
</evidence>
<dbReference type="GO" id="GO:0005576">
    <property type="term" value="C:extracellular region"/>
    <property type="evidence" value="ECO:0007669"/>
    <property type="project" value="TreeGrafter"/>
</dbReference>
<proteinExistence type="inferred from homology"/>
<comment type="similarity">
    <text evidence="2">Belongs to the glycosyl hydrolase 5 (cellulase A) family.</text>
</comment>
<dbReference type="GO" id="GO:0071555">
    <property type="term" value="P:cell wall organization"/>
    <property type="evidence" value="ECO:0007669"/>
    <property type="project" value="UniProtKB-KW"/>
</dbReference>
<evidence type="ECO:0000256" key="14">
    <source>
        <dbReference type="ARBA" id="ARBA00038929"/>
    </source>
</evidence>
<evidence type="ECO:0000313" key="19">
    <source>
        <dbReference type="EMBL" id="OCB92089.1"/>
    </source>
</evidence>
<evidence type="ECO:0000256" key="9">
    <source>
        <dbReference type="ARBA" id="ARBA00023180"/>
    </source>
</evidence>
<feature type="domain" description="Glycoside hydrolase family 5" evidence="18">
    <location>
        <begin position="402"/>
        <end position="606"/>
    </location>
</feature>
<evidence type="ECO:0000256" key="8">
    <source>
        <dbReference type="ARBA" id="ARBA00023136"/>
    </source>
</evidence>
<dbReference type="EC" id="3.2.1.58" evidence="14"/>
<feature type="region of interest" description="Disordered" evidence="16">
    <location>
        <begin position="269"/>
        <end position="299"/>
    </location>
</feature>
<feature type="compositionally biased region" description="Gly residues" evidence="16">
    <location>
        <begin position="269"/>
        <end position="292"/>
    </location>
</feature>